<evidence type="ECO:0000256" key="1">
    <source>
        <dbReference type="ARBA" id="ARBA00010641"/>
    </source>
</evidence>
<dbReference type="EMBL" id="JAAGXA010000015">
    <property type="protein sequence ID" value="NEN80148.1"/>
    <property type="molecule type" value="Genomic_DNA"/>
</dbReference>
<name>A0A6P0HNA8_9ACTN</name>
<dbReference type="Gene3D" id="1.10.10.10">
    <property type="entry name" value="Winged helix-like DNA-binding domain superfamily/Winged helix DNA-binding domain"/>
    <property type="match status" value="1"/>
</dbReference>
<keyword evidence="4" id="KW-0804">Transcription</keyword>
<evidence type="ECO:0000313" key="7">
    <source>
        <dbReference type="EMBL" id="NEN80148.1"/>
    </source>
</evidence>
<evidence type="ECO:0000313" key="8">
    <source>
        <dbReference type="Proteomes" id="UP000468687"/>
    </source>
</evidence>
<dbReference type="Gene3D" id="1.10.1740.10">
    <property type="match status" value="1"/>
</dbReference>
<dbReference type="InterPro" id="IPR036388">
    <property type="entry name" value="WH-like_DNA-bd_sf"/>
</dbReference>
<dbReference type="Proteomes" id="UP000468687">
    <property type="component" value="Unassembled WGS sequence"/>
</dbReference>
<feature type="domain" description="RNA polymerase sigma-70 region 2" evidence="5">
    <location>
        <begin position="20"/>
        <end position="85"/>
    </location>
</feature>
<dbReference type="InterPro" id="IPR013325">
    <property type="entry name" value="RNA_pol_sigma_r2"/>
</dbReference>
<dbReference type="InterPro" id="IPR039425">
    <property type="entry name" value="RNA_pol_sigma-70-like"/>
</dbReference>
<dbReference type="SUPFAM" id="SSF88946">
    <property type="entry name" value="Sigma2 domain of RNA polymerase sigma factors"/>
    <property type="match status" value="1"/>
</dbReference>
<comment type="similarity">
    <text evidence="1">Belongs to the sigma-70 factor family. ECF subfamily.</text>
</comment>
<evidence type="ECO:0000256" key="3">
    <source>
        <dbReference type="ARBA" id="ARBA00023082"/>
    </source>
</evidence>
<dbReference type="Pfam" id="PF04542">
    <property type="entry name" value="Sigma70_r2"/>
    <property type="match status" value="1"/>
</dbReference>
<dbReference type="GO" id="GO:0016987">
    <property type="term" value="F:sigma factor activity"/>
    <property type="evidence" value="ECO:0007669"/>
    <property type="project" value="UniProtKB-KW"/>
</dbReference>
<keyword evidence="8" id="KW-1185">Reference proteome</keyword>
<gene>
    <name evidence="7" type="ORF">G3T38_17950</name>
</gene>
<dbReference type="PANTHER" id="PTHR43133:SF62">
    <property type="entry name" value="RNA POLYMERASE SIGMA FACTOR SIGZ"/>
    <property type="match status" value="1"/>
</dbReference>
<dbReference type="Pfam" id="PF08281">
    <property type="entry name" value="Sigma70_r4_2"/>
    <property type="match status" value="1"/>
</dbReference>
<reference evidence="7 8" key="1">
    <citation type="journal article" date="2014" name="Int. J. Syst. Evol. Microbiol.">
        <title>Nocardioides zeae sp. nov., isolated from the stem of Zea mays.</title>
        <authorList>
            <person name="Glaeser S.P."/>
            <person name="McInroy J.A."/>
            <person name="Busse H.J."/>
            <person name="Kampfer P."/>
        </authorList>
    </citation>
    <scope>NUCLEOTIDE SEQUENCE [LARGE SCALE GENOMIC DNA]</scope>
    <source>
        <strain evidence="7 8">JCM 30728</strain>
    </source>
</reference>
<accession>A0A6P0HNA8</accession>
<dbReference type="InterPro" id="IPR013249">
    <property type="entry name" value="RNA_pol_sigma70_r4_t2"/>
</dbReference>
<keyword evidence="3" id="KW-0731">Sigma factor</keyword>
<evidence type="ECO:0000256" key="2">
    <source>
        <dbReference type="ARBA" id="ARBA00023015"/>
    </source>
</evidence>
<keyword evidence="2" id="KW-0805">Transcription regulation</keyword>
<dbReference type="InterPro" id="IPR007627">
    <property type="entry name" value="RNA_pol_sigma70_r2"/>
</dbReference>
<comment type="caution">
    <text evidence="7">The sequence shown here is derived from an EMBL/GenBank/DDBJ whole genome shotgun (WGS) entry which is preliminary data.</text>
</comment>
<evidence type="ECO:0000259" key="5">
    <source>
        <dbReference type="Pfam" id="PF04542"/>
    </source>
</evidence>
<dbReference type="SUPFAM" id="SSF88659">
    <property type="entry name" value="Sigma3 and sigma4 domains of RNA polymerase sigma factors"/>
    <property type="match status" value="1"/>
</dbReference>
<dbReference type="AlphaFoldDB" id="A0A6P0HNA8"/>
<proteinExistence type="inferred from homology"/>
<dbReference type="GO" id="GO:0003677">
    <property type="term" value="F:DNA binding"/>
    <property type="evidence" value="ECO:0007669"/>
    <property type="project" value="InterPro"/>
</dbReference>
<evidence type="ECO:0000259" key="6">
    <source>
        <dbReference type="Pfam" id="PF08281"/>
    </source>
</evidence>
<dbReference type="PANTHER" id="PTHR43133">
    <property type="entry name" value="RNA POLYMERASE ECF-TYPE SIGMA FACTO"/>
    <property type="match status" value="1"/>
</dbReference>
<sequence length="181" mass="19992">MTTARVGAMSDLDLAEAHRLHAGELLGFAVNALRDRGAAEECVQDTFTRAWQARATYDATRASLRTWLFAIARNAVVDHLRVRERRQRRAAAAAAEAGLEARVVPLHRAPESAVVEDRLELAWALAQLSPAHRRVVVAVRLEGLTYDALSARDGVPVATLRTRMYHALRALRALLEPEGEQ</sequence>
<feature type="domain" description="RNA polymerase sigma factor 70 region 4 type 2" evidence="6">
    <location>
        <begin position="124"/>
        <end position="171"/>
    </location>
</feature>
<dbReference type="NCBIfam" id="TIGR02937">
    <property type="entry name" value="sigma70-ECF"/>
    <property type="match status" value="1"/>
</dbReference>
<evidence type="ECO:0000256" key="4">
    <source>
        <dbReference type="ARBA" id="ARBA00023163"/>
    </source>
</evidence>
<dbReference type="GO" id="GO:0006352">
    <property type="term" value="P:DNA-templated transcription initiation"/>
    <property type="evidence" value="ECO:0007669"/>
    <property type="project" value="InterPro"/>
</dbReference>
<organism evidence="7 8">
    <name type="scientific">Nocardioides zeae</name>
    <dbReference type="NCBI Taxonomy" id="1457234"/>
    <lineage>
        <taxon>Bacteria</taxon>
        <taxon>Bacillati</taxon>
        <taxon>Actinomycetota</taxon>
        <taxon>Actinomycetes</taxon>
        <taxon>Propionibacteriales</taxon>
        <taxon>Nocardioidaceae</taxon>
        <taxon>Nocardioides</taxon>
    </lineage>
</organism>
<protein>
    <submittedName>
        <fullName evidence="7">RNA polymerase sigma factor</fullName>
    </submittedName>
</protein>
<dbReference type="InterPro" id="IPR013324">
    <property type="entry name" value="RNA_pol_sigma_r3/r4-like"/>
</dbReference>
<dbReference type="InterPro" id="IPR014284">
    <property type="entry name" value="RNA_pol_sigma-70_dom"/>
</dbReference>